<dbReference type="OrthoDB" id="6497446at2"/>
<keyword evidence="1" id="KW-0472">Membrane</keyword>
<protein>
    <submittedName>
        <fullName evidence="2">Uncharacterized protein</fullName>
    </submittedName>
</protein>
<keyword evidence="1" id="KW-1133">Transmembrane helix</keyword>
<keyword evidence="3" id="KW-1185">Reference proteome</keyword>
<dbReference type="Proteomes" id="UP000285648">
    <property type="component" value="Unassembled WGS sequence"/>
</dbReference>
<reference evidence="2 3" key="1">
    <citation type="submission" date="2016-09" db="EMBL/GenBank/DDBJ databases">
        <authorList>
            <person name="Doonan J."/>
            <person name="Pachebat J.A."/>
            <person name="Golyshin P.N."/>
            <person name="Denman S."/>
            <person name="Mcdonald J.E."/>
        </authorList>
    </citation>
    <scope>NUCLEOTIDE SEQUENCE [LARGE SCALE GENOMIC DNA]</scope>
    <source>
        <strain evidence="2 3">NCPPB 3934</strain>
    </source>
</reference>
<organism evidence="2 3">
    <name type="scientific">Brenneria alni</name>
    <dbReference type="NCBI Taxonomy" id="71656"/>
    <lineage>
        <taxon>Bacteria</taxon>
        <taxon>Pseudomonadati</taxon>
        <taxon>Pseudomonadota</taxon>
        <taxon>Gammaproteobacteria</taxon>
        <taxon>Enterobacterales</taxon>
        <taxon>Pectobacteriaceae</taxon>
        <taxon>Brenneria</taxon>
    </lineage>
</organism>
<comment type="caution">
    <text evidence="2">The sequence shown here is derived from an EMBL/GenBank/DDBJ whole genome shotgun (WGS) entry which is preliminary data.</text>
</comment>
<evidence type="ECO:0000313" key="2">
    <source>
        <dbReference type="EMBL" id="RLM24746.1"/>
    </source>
</evidence>
<evidence type="ECO:0000256" key="1">
    <source>
        <dbReference type="SAM" id="Phobius"/>
    </source>
</evidence>
<gene>
    <name evidence="2" type="ORF">BIY29_08495</name>
</gene>
<proteinExistence type="predicted"/>
<dbReference type="RefSeq" id="WP_121574760.1">
    <property type="nucleotide sequence ID" value="NZ_MJLZ01000015.1"/>
</dbReference>
<name>A0A421DPQ4_9GAMM</name>
<evidence type="ECO:0000313" key="3">
    <source>
        <dbReference type="Proteomes" id="UP000285648"/>
    </source>
</evidence>
<accession>A0A421DPQ4</accession>
<feature type="transmembrane region" description="Helical" evidence="1">
    <location>
        <begin position="68"/>
        <end position="92"/>
    </location>
</feature>
<keyword evidence="1" id="KW-0812">Transmembrane</keyword>
<dbReference type="EMBL" id="MJLZ01000015">
    <property type="protein sequence ID" value="RLM24746.1"/>
    <property type="molecule type" value="Genomic_DNA"/>
</dbReference>
<sequence>MTTESSVTDTVIPPFTEATDAQEDDPIAEEVTAHYDKTSSADVAARRMGIFSRGASTDKDNQPSRLTWLFKSLLVVLFFVSLAVSVVLILIVQQQSIQLESLDAAFRNGQLQKLPAEMLELQNKVDLLRNEFVSTQEYDTFRQSQQNLARTLDKKLNQYIKSVEAEPALTERITLLEQRIDGLQVIADTHDKRLLTLASDWQGKWEKLTPQKTSASAPGNRSAKKPQRVIKPVPAPFSLTSIEHRGGQQYAVIIPNSIEGNRWSQIRMLTPGESVDGWTLASIDGNQARFLINGKSQTLTLR</sequence>
<dbReference type="AlphaFoldDB" id="A0A421DPQ4"/>